<dbReference type="AlphaFoldDB" id="A0A6C0E9T4"/>
<dbReference type="EMBL" id="MN739757">
    <property type="protein sequence ID" value="QHT25153.1"/>
    <property type="molecule type" value="Genomic_DNA"/>
</dbReference>
<accession>A0A6C0E9T4</accession>
<dbReference type="InterPro" id="IPR018247">
    <property type="entry name" value="EF_Hand_1_Ca_BS"/>
</dbReference>
<name>A0A6C0E9T4_9ZZZZ</name>
<evidence type="ECO:0000313" key="1">
    <source>
        <dbReference type="EMBL" id="QHT25153.1"/>
    </source>
</evidence>
<dbReference type="PROSITE" id="PS00018">
    <property type="entry name" value="EF_HAND_1"/>
    <property type="match status" value="1"/>
</dbReference>
<organism evidence="1">
    <name type="scientific">viral metagenome</name>
    <dbReference type="NCBI Taxonomy" id="1070528"/>
    <lineage>
        <taxon>unclassified sequences</taxon>
        <taxon>metagenomes</taxon>
        <taxon>organismal metagenomes</taxon>
    </lineage>
</organism>
<proteinExistence type="predicted"/>
<evidence type="ECO:0008006" key="2">
    <source>
        <dbReference type="Google" id="ProtNLM"/>
    </source>
</evidence>
<sequence length="718" mass="85239">MDPETITFLNKVFEHNSEIKINSKPPKELYENVIKNHINNIDIEDKSFLPIEDLLELGNTSEDWRCISAHSNINSDIIKKYFGKLDFATVTKNENISGKELCQILIDLETSEKIDDDVLNKCWSQIINNSTLNIDDYVKYQKKFNKEPLCLKMLKNINVDSKNLHEIDIIKIFDNFTFNDVNDKYCYRPSGVYHNIIDIEDYLLDTIIIVLGYSFKYHNLMLSLNRIFKGVHKKKGISTNPNNINKIITKHDSCKKLSIYELLINTYMENYGRDNNFKYQFVKFYEFLLAQYLLPNKITYLGQSIINNFVQNSYISQNDLKYFIDKKIITILPSVTVEYKQHAEFLFSEYDKGNIKGCLPSSQGKYTNEQYIKLVSTFDENGEHNITYRDMERILQLNVTGRATNNYNYNNTIVIYGEIACVKSHYDLHTLHDMYKKLNKLSKNETYKNFTLKIHNTLFEDFLYQFIFNDFNISKCSRDEFFKYSVDYKLSPLKLEFILQNMNLNPDEASLISLQSNLTPHLINKYESIFDWHLLKFNRVWLMYPHKDFNKLPVFDEDNFWLLYPHKDFNKLPVFDEDNFWLWASPQEKIKKIEEMKLRFKFNIVDDNYIELDNHNKCTVKRMFDYECDNYYNFHQSSSSYLNINKQCNQKCLLCNPIQVIRLTKNYHYKIYRIGSNNKSNFSETLKLFLPTIHITKILNGNIGITDFSLINDDVNDD</sequence>
<reference evidence="1" key="1">
    <citation type="journal article" date="2020" name="Nature">
        <title>Giant virus diversity and host interactions through global metagenomics.</title>
        <authorList>
            <person name="Schulz F."/>
            <person name="Roux S."/>
            <person name="Paez-Espino D."/>
            <person name="Jungbluth S."/>
            <person name="Walsh D.A."/>
            <person name="Denef V.J."/>
            <person name="McMahon K.D."/>
            <person name="Konstantinidis K.T."/>
            <person name="Eloe-Fadrosh E.A."/>
            <person name="Kyrpides N.C."/>
            <person name="Woyke T."/>
        </authorList>
    </citation>
    <scope>NUCLEOTIDE SEQUENCE</scope>
    <source>
        <strain evidence="1">GVMAG-M-3300023179-150</strain>
    </source>
</reference>
<protein>
    <recommendedName>
        <fullName evidence="2">EF-hand domain-containing protein</fullName>
    </recommendedName>
</protein>